<proteinExistence type="predicted"/>
<protein>
    <submittedName>
        <fullName evidence="1">Uncharacterized protein</fullName>
    </submittedName>
</protein>
<organism evidence="1 2">
    <name type="scientific">Bionectria ochroleuca</name>
    <name type="common">Gliocladium roseum</name>
    <dbReference type="NCBI Taxonomy" id="29856"/>
    <lineage>
        <taxon>Eukaryota</taxon>
        <taxon>Fungi</taxon>
        <taxon>Dikarya</taxon>
        <taxon>Ascomycota</taxon>
        <taxon>Pezizomycotina</taxon>
        <taxon>Sordariomycetes</taxon>
        <taxon>Hypocreomycetidae</taxon>
        <taxon>Hypocreales</taxon>
        <taxon>Bionectriaceae</taxon>
        <taxon>Clonostachys</taxon>
    </lineage>
</organism>
<sequence length="105" mass="11704">MYCRVLRQSSSSPSGSARLCINLIDHGPWGLGLGPPGPTSYRWASASPEPPLLPACMTPLPRRQQATRLGFSQQSTQPWAPVKSWASLTERIQHCSNKRKQFMRN</sequence>
<gene>
    <name evidence="1" type="ORF">IM811_010648</name>
</gene>
<dbReference type="Proteomes" id="UP000616885">
    <property type="component" value="Unassembled WGS sequence"/>
</dbReference>
<evidence type="ECO:0000313" key="2">
    <source>
        <dbReference type="Proteomes" id="UP000616885"/>
    </source>
</evidence>
<dbReference type="AlphaFoldDB" id="A0A8H7TSH2"/>
<accession>A0A8H7TSH2</accession>
<evidence type="ECO:0000313" key="1">
    <source>
        <dbReference type="EMBL" id="KAF9755207.1"/>
    </source>
</evidence>
<reference evidence="1" key="1">
    <citation type="submission" date="2020-10" db="EMBL/GenBank/DDBJ databases">
        <title>High-Quality Genome Resource of Clonostachys rosea strain S41 by Oxford Nanopore Long-Read Sequencing.</title>
        <authorList>
            <person name="Wang H."/>
        </authorList>
    </citation>
    <scope>NUCLEOTIDE SEQUENCE</scope>
    <source>
        <strain evidence="1">S41</strain>
    </source>
</reference>
<dbReference type="EMBL" id="JADCTT010000003">
    <property type="protein sequence ID" value="KAF9755207.1"/>
    <property type="molecule type" value="Genomic_DNA"/>
</dbReference>
<comment type="caution">
    <text evidence="1">The sequence shown here is derived from an EMBL/GenBank/DDBJ whole genome shotgun (WGS) entry which is preliminary data.</text>
</comment>
<name>A0A8H7TSH2_BIOOC</name>